<dbReference type="EMBL" id="MT143080">
    <property type="protein sequence ID" value="QJA92596.1"/>
    <property type="molecule type" value="Genomic_DNA"/>
</dbReference>
<organism evidence="1">
    <name type="scientific">viral metagenome</name>
    <dbReference type="NCBI Taxonomy" id="1070528"/>
    <lineage>
        <taxon>unclassified sequences</taxon>
        <taxon>metagenomes</taxon>
        <taxon>organismal metagenomes</taxon>
    </lineage>
</organism>
<reference evidence="1" key="1">
    <citation type="submission" date="2020-03" db="EMBL/GenBank/DDBJ databases">
        <title>The deep terrestrial virosphere.</title>
        <authorList>
            <person name="Holmfeldt K."/>
            <person name="Nilsson E."/>
            <person name="Simone D."/>
            <person name="Lopez-Fernandez M."/>
            <person name="Wu X."/>
            <person name="de Brujin I."/>
            <person name="Lundin D."/>
            <person name="Andersson A."/>
            <person name="Bertilsson S."/>
            <person name="Dopson M."/>
        </authorList>
    </citation>
    <scope>NUCLEOTIDE SEQUENCE</scope>
    <source>
        <strain evidence="1">MM415B04563</strain>
    </source>
</reference>
<accession>A0A6M3LC66</accession>
<proteinExistence type="predicted"/>
<protein>
    <submittedName>
        <fullName evidence="1">Uncharacterized protein</fullName>
    </submittedName>
</protein>
<evidence type="ECO:0000313" key="1">
    <source>
        <dbReference type="EMBL" id="QJA92596.1"/>
    </source>
</evidence>
<gene>
    <name evidence="1" type="ORF">MM415B04563_0007</name>
</gene>
<sequence>MATKKQEFFHCDGFYFDRVCPSRGEQDVADIRHDQAGWLRQCRCFCKTRGLSPFTDWDLCPHCVEHKSYFRAEPRVLTGRVTSATPFQVKEQGTARTIRAWRSEKSVRNFLKKADNPEEIYGVEVNSGKLIGVKR</sequence>
<name>A0A6M3LC66_9ZZZZ</name>
<dbReference type="AlphaFoldDB" id="A0A6M3LC66"/>